<feature type="domain" description="Cbb3-type cytochrome c oxidase subunit CcoP N-terminal" evidence="3">
    <location>
        <begin position="19"/>
        <end position="62"/>
    </location>
</feature>
<keyword evidence="2" id="KW-1133">Transmembrane helix</keyword>
<keyword evidence="2" id="KW-0812">Transmembrane</keyword>
<evidence type="ECO:0000259" key="3">
    <source>
        <dbReference type="Pfam" id="PF14715"/>
    </source>
</evidence>
<name>A0A418ZQ03_9RHOB</name>
<dbReference type="GO" id="GO:0009055">
    <property type="term" value="F:electron transfer activity"/>
    <property type="evidence" value="ECO:0007669"/>
    <property type="project" value="InterPro"/>
</dbReference>
<gene>
    <name evidence="4" type="ORF">D3P06_18335</name>
</gene>
<reference evidence="4 5" key="1">
    <citation type="submission" date="2018-09" db="EMBL/GenBank/DDBJ databases">
        <title>Paracoccus onubensis nov. sp. a moderate halophilic bacterium isolated from Gruta de las Maravillas (Aracena, Spain).</title>
        <authorList>
            <person name="Jurado V."/>
            <person name="Gutierrez-Patricio S."/>
            <person name="Gonzalez-Pimentel J.L."/>
            <person name="Laiz L."/>
            <person name="Saiz-Jimenez C."/>
        </authorList>
    </citation>
    <scope>NUCLEOTIDE SEQUENCE [LARGE SCALE GENOMIC DNA]</scope>
    <source>
        <strain evidence="4 5">DSM 19484</strain>
    </source>
</reference>
<evidence type="ECO:0000313" key="4">
    <source>
        <dbReference type="EMBL" id="RJK95244.1"/>
    </source>
</evidence>
<dbReference type="AlphaFoldDB" id="A0A418ZQ03"/>
<dbReference type="GO" id="GO:0020037">
    <property type="term" value="F:heme binding"/>
    <property type="evidence" value="ECO:0007669"/>
    <property type="project" value="InterPro"/>
</dbReference>
<evidence type="ECO:0000256" key="1">
    <source>
        <dbReference type="SAM" id="MobiDB-lite"/>
    </source>
</evidence>
<dbReference type="InterPro" id="IPR032858">
    <property type="entry name" value="CcoP_N"/>
</dbReference>
<sequence>MPVTPKRRGRAQPKAPVPSTGHEWDGITEYDNPMPRWWLWTFYATIVWAVGYMIAYPAIPLVTQATQGVIGGNARSQVAAQIDSFAAANAPVREALVRTPLDRIPADPDLMGYATNAGAALYRTWCAQCHGAGAA</sequence>
<feature type="region of interest" description="Disordered" evidence="1">
    <location>
        <begin position="1"/>
        <end position="22"/>
    </location>
</feature>
<dbReference type="RefSeq" id="WP_276310780.1">
    <property type="nucleotide sequence ID" value="NZ_QZEV01000183.1"/>
</dbReference>
<feature type="non-terminal residue" evidence="4">
    <location>
        <position position="135"/>
    </location>
</feature>
<protein>
    <submittedName>
        <fullName evidence="4">Cytochrome C oxidase Cbb3</fullName>
    </submittedName>
</protein>
<feature type="transmembrane region" description="Helical" evidence="2">
    <location>
        <begin position="37"/>
        <end position="59"/>
    </location>
</feature>
<dbReference type="InterPro" id="IPR038414">
    <property type="entry name" value="CcoP_N_sf"/>
</dbReference>
<feature type="compositionally biased region" description="Basic residues" evidence="1">
    <location>
        <begin position="1"/>
        <end position="11"/>
    </location>
</feature>
<dbReference type="Gene3D" id="1.10.760.10">
    <property type="entry name" value="Cytochrome c-like domain"/>
    <property type="match status" value="1"/>
</dbReference>
<dbReference type="Proteomes" id="UP000285530">
    <property type="component" value="Unassembled WGS sequence"/>
</dbReference>
<dbReference type="SUPFAM" id="SSF46626">
    <property type="entry name" value="Cytochrome c"/>
    <property type="match status" value="1"/>
</dbReference>
<proteinExistence type="predicted"/>
<evidence type="ECO:0000313" key="5">
    <source>
        <dbReference type="Proteomes" id="UP000285530"/>
    </source>
</evidence>
<comment type="caution">
    <text evidence="4">The sequence shown here is derived from an EMBL/GenBank/DDBJ whole genome shotgun (WGS) entry which is preliminary data.</text>
</comment>
<dbReference type="InterPro" id="IPR036909">
    <property type="entry name" value="Cyt_c-like_dom_sf"/>
</dbReference>
<keyword evidence="2" id="KW-0472">Membrane</keyword>
<organism evidence="4 5">
    <name type="scientific">Paracoccus aestuarii</name>
    <dbReference type="NCBI Taxonomy" id="453842"/>
    <lineage>
        <taxon>Bacteria</taxon>
        <taxon>Pseudomonadati</taxon>
        <taxon>Pseudomonadota</taxon>
        <taxon>Alphaproteobacteria</taxon>
        <taxon>Rhodobacterales</taxon>
        <taxon>Paracoccaceae</taxon>
        <taxon>Paracoccus</taxon>
    </lineage>
</organism>
<dbReference type="Gene3D" id="6.10.280.130">
    <property type="match status" value="1"/>
</dbReference>
<evidence type="ECO:0000256" key="2">
    <source>
        <dbReference type="SAM" id="Phobius"/>
    </source>
</evidence>
<keyword evidence="5" id="KW-1185">Reference proteome</keyword>
<dbReference type="EMBL" id="QZEV01000183">
    <property type="protein sequence ID" value="RJK95244.1"/>
    <property type="molecule type" value="Genomic_DNA"/>
</dbReference>
<dbReference type="Pfam" id="PF14715">
    <property type="entry name" value="FixP_N"/>
    <property type="match status" value="1"/>
</dbReference>
<accession>A0A418ZQ03</accession>